<gene>
    <name evidence="2" type="ORF">EJB05_13411</name>
</gene>
<dbReference type="Gramene" id="TVU39967">
    <property type="protein sequence ID" value="TVU39967"/>
    <property type="gene ID" value="EJB05_13411"/>
</dbReference>
<evidence type="ECO:0000313" key="3">
    <source>
        <dbReference type="Proteomes" id="UP000324897"/>
    </source>
</evidence>
<feature type="chain" id="PRO_5023855380" description="BURP domain-containing protein" evidence="1">
    <location>
        <begin position="23"/>
        <end position="148"/>
    </location>
</feature>
<feature type="signal peptide" evidence="1">
    <location>
        <begin position="1"/>
        <end position="22"/>
    </location>
</feature>
<reference evidence="2 3" key="1">
    <citation type="journal article" date="2019" name="Sci. Rep.">
        <title>A high-quality genome of Eragrostis curvula grass provides insights into Poaceae evolution and supports new strategies to enhance forage quality.</title>
        <authorList>
            <person name="Carballo J."/>
            <person name="Santos B.A.C.M."/>
            <person name="Zappacosta D."/>
            <person name="Garbus I."/>
            <person name="Selva J.P."/>
            <person name="Gallo C.A."/>
            <person name="Diaz A."/>
            <person name="Albertini E."/>
            <person name="Caccamo M."/>
            <person name="Echenique V."/>
        </authorList>
    </citation>
    <scope>NUCLEOTIDE SEQUENCE [LARGE SCALE GENOMIC DNA]</scope>
    <source>
        <strain evidence="3">cv. Victoria</strain>
        <tissue evidence="2">Leaf</tissue>
    </source>
</reference>
<name>A0A5J9VWH7_9POAL</name>
<evidence type="ECO:0008006" key="4">
    <source>
        <dbReference type="Google" id="ProtNLM"/>
    </source>
</evidence>
<accession>A0A5J9VWH7</accession>
<dbReference type="EMBL" id="RWGY01000007">
    <property type="protein sequence ID" value="TVU39967.1"/>
    <property type="molecule type" value="Genomic_DNA"/>
</dbReference>
<proteinExistence type="predicted"/>
<evidence type="ECO:0000313" key="2">
    <source>
        <dbReference type="EMBL" id="TVU39967.1"/>
    </source>
</evidence>
<organism evidence="2 3">
    <name type="scientific">Eragrostis curvula</name>
    <name type="common">weeping love grass</name>
    <dbReference type="NCBI Taxonomy" id="38414"/>
    <lineage>
        <taxon>Eukaryota</taxon>
        <taxon>Viridiplantae</taxon>
        <taxon>Streptophyta</taxon>
        <taxon>Embryophyta</taxon>
        <taxon>Tracheophyta</taxon>
        <taxon>Spermatophyta</taxon>
        <taxon>Magnoliopsida</taxon>
        <taxon>Liliopsida</taxon>
        <taxon>Poales</taxon>
        <taxon>Poaceae</taxon>
        <taxon>PACMAD clade</taxon>
        <taxon>Chloridoideae</taxon>
        <taxon>Eragrostideae</taxon>
        <taxon>Eragrostidinae</taxon>
        <taxon>Eragrostis</taxon>
    </lineage>
</organism>
<protein>
    <recommendedName>
        <fullName evidence="4">BURP domain-containing protein</fullName>
    </recommendedName>
</protein>
<keyword evidence="1" id="KW-0732">Signal</keyword>
<keyword evidence="3" id="KW-1185">Reference proteome</keyword>
<dbReference type="AlphaFoldDB" id="A0A5J9VWH7"/>
<dbReference type="Proteomes" id="UP000324897">
    <property type="component" value="Chromosome 4"/>
</dbReference>
<comment type="caution">
    <text evidence="2">The sequence shown here is derived from an EMBL/GenBank/DDBJ whole genome shotgun (WGS) entry which is preliminary data.</text>
</comment>
<sequence>MASKQAITAALIVLLLVSGQHGQASREVRAPNLSLVAAGGGSPALKKPSASAAPTPALTVKPPATAAVPAGTGHQEEGIYRGQDEKFLAPFFVPVGRHIVPKPFVRELPKHIARELPKIVVGHCFNVAFEKCVKVSLKCFLDSVFKCS</sequence>
<evidence type="ECO:0000256" key="1">
    <source>
        <dbReference type="SAM" id="SignalP"/>
    </source>
</evidence>